<keyword evidence="2" id="KW-1185">Reference proteome</keyword>
<comment type="caution">
    <text evidence="1">The sequence shown here is derived from an EMBL/GenBank/DDBJ whole genome shotgun (WGS) entry which is preliminary data.</text>
</comment>
<gene>
    <name evidence="1" type="ORF">HGH91_26850</name>
</gene>
<organism evidence="1 2">
    <name type="scientific">Chitinophaga eiseniae</name>
    <dbReference type="NCBI Taxonomy" id="634771"/>
    <lineage>
        <taxon>Bacteria</taxon>
        <taxon>Pseudomonadati</taxon>
        <taxon>Bacteroidota</taxon>
        <taxon>Chitinophagia</taxon>
        <taxon>Chitinophagales</taxon>
        <taxon>Chitinophagaceae</taxon>
        <taxon>Chitinophaga</taxon>
    </lineage>
</organism>
<proteinExistence type="predicted"/>
<protein>
    <submittedName>
        <fullName evidence="1">Uncharacterized protein</fullName>
    </submittedName>
</protein>
<dbReference type="RefSeq" id="WP_168742194.1">
    <property type="nucleotide sequence ID" value="NZ_JABAHZ010000009.1"/>
</dbReference>
<name>A0A847SPQ6_9BACT</name>
<dbReference type="EMBL" id="JABAHZ010000009">
    <property type="protein sequence ID" value="NLR82264.1"/>
    <property type="molecule type" value="Genomic_DNA"/>
</dbReference>
<dbReference type="AlphaFoldDB" id="A0A847SPQ6"/>
<evidence type="ECO:0000313" key="1">
    <source>
        <dbReference type="EMBL" id="NLR82264.1"/>
    </source>
</evidence>
<evidence type="ECO:0000313" key="2">
    <source>
        <dbReference type="Proteomes" id="UP000552864"/>
    </source>
</evidence>
<reference evidence="1 2" key="1">
    <citation type="submission" date="2020-04" db="EMBL/GenBank/DDBJ databases">
        <authorList>
            <person name="Yin C."/>
        </authorList>
    </citation>
    <scope>NUCLEOTIDE SEQUENCE [LARGE SCALE GENOMIC DNA]</scope>
    <source>
        <strain evidence="1 2">Ak56</strain>
    </source>
</reference>
<sequence>MLELLKQCLSRKGYRFFSRPHELNIIGVRASSNIPDAFDDTLCVFYHDGTSWQFHSYPATTDPGMHYLRQPINGAGTAILKAGQYENCYGVGLHRGLYTALVQIRPVKVIRDFNKDGVLDFRSGREETGMFGINIHRAEQLGITKRVAGYSAGCQVFANASDFNAFMTLCQQHRAIYGNKFTYTLIEQADLPAAGAMAARAGGPAAALQHPLP</sequence>
<dbReference type="Proteomes" id="UP000552864">
    <property type="component" value="Unassembled WGS sequence"/>
</dbReference>
<accession>A0A847SPQ6</accession>